<dbReference type="SMART" id="SM00490">
    <property type="entry name" value="HELICc"/>
    <property type="match status" value="1"/>
</dbReference>
<evidence type="ECO:0000256" key="5">
    <source>
        <dbReference type="ARBA" id="ARBA00022454"/>
    </source>
</evidence>
<keyword evidence="8" id="KW-0227">DNA damage</keyword>
<dbReference type="GO" id="GO:0003678">
    <property type="term" value="F:DNA helicase activity"/>
    <property type="evidence" value="ECO:0007669"/>
    <property type="project" value="UniProtKB-EC"/>
</dbReference>
<dbReference type="Proteomes" id="UP001500889">
    <property type="component" value="Chromosome O"/>
</dbReference>
<dbReference type="PANTHER" id="PTHR45797:SF3">
    <property type="entry name" value="TRANSCRIPTIONAL REGULATOR ATRX HOMOLOG"/>
    <property type="match status" value="1"/>
</dbReference>
<feature type="compositionally biased region" description="Basic and acidic residues" evidence="17">
    <location>
        <begin position="365"/>
        <end position="374"/>
    </location>
</feature>
<evidence type="ECO:0000256" key="1">
    <source>
        <dbReference type="ARBA" id="ARBA00004123"/>
    </source>
</evidence>
<feature type="region of interest" description="Disordered" evidence="17">
    <location>
        <begin position="50"/>
        <end position="121"/>
    </location>
</feature>
<dbReference type="Gene3D" id="3.40.50.300">
    <property type="entry name" value="P-loop containing nucleotide triphosphate hydrolases"/>
    <property type="match status" value="1"/>
</dbReference>
<dbReference type="InterPro" id="IPR027417">
    <property type="entry name" value="P-loop_NTPase"/>
</dbReference>
<proteinExistence type="inferred from homology"/>
<evidence type="ECO:0000256" key="15">
    <source>
        <dbReference type="ARBA" id="ARBA00043074"/>
    </source>
</evidence>
<keyword evidence="11" id="KW-0067">ATP-binding</keyword>
<feature type="region of interest" description="Disordered" evidence="17">
    <location>
        <begin position="134"/>
        <end position="669"/>
    </location>
</feature>
<feature type="compositionally biased region" description="Basic residues" evidence="17">
    <location>
        <begin position="1098"/>
        <end position="1107"/>
    </location>
</feature>
<dbReference type="InterPro" id="IPR001650">
    <property type="entry name" value="Helicase_C-like"/>
</dbReference>
<dbReference type="EMBL" id="AP029263">
    <property type="protein sequence ID" value="BFF89430.1"/>
    <property type="molecule type" value="Genomic_DNA"/>
</dbReference>
<feature type="compositionally biased region" description="Basic and acidic residues" evidence="17">
    <location>
        <begin position="649"/>
        <end position="669"/>
    </location>
</feature>
<feature type="compositionally biased region" description="Polar residues" evidence="17">
    <location>
        <begin position="58"/>
        <end position="78"/>
    </location>
</feature>
<dbReference type="Gene3D" id="3.40.50.10810">
    <property type="entry name" value="Tandem AAA-ATPase domain"/>
    <property type="match status" value="1"/>
</dbReference>
<comment type="similarity">
    <text evidence="3">Belongs to the SNF2/RAD54 helicase family.</text>
</comment>
<keyword evidence="9" id="KW-0378">Hydrolase</keyword>
<keyword evidence="12" id="KW-0238">DNA-binding</keyword>
<evidence type="ECO:0000256" key="9">
    <source>
        <dbReference type="ARBA" id="ARBA00022801"/>
    </source>
</evidence>
<keyword evidence="7" id="KW-0547">Nucleotide-binding</keyword>
<evidence type="ECO:0000313" key="20">
    <source>
        <dbReference type="EMBL" id="BFF89430.1"/>
    </source>
</evidence>
<feature type="compositionally biased region" description="Basic residues" evidence="17">
    <location>
        <begin position="266"/>
        <end position="278"/>
    </location>
</feature>
<feature type="compositionally biased region" description="Basic residues" evidence="17">
    <location>
        <begin position="336"/>
        <end position="349"/>
    </location>
</feature>
<dbReference type="InterPro" id="IPR000330">
    <property type="entry name" value="SNF2_N"/>
</dbReference>
<dbReference type="InterPro" id="IPR038718">
    <property type="entry name" value="SNF2-like_sf"/>
</dbReference>
<evidence type="ECO:0000256" key="12">
    <source>
        <dbReference type="ARBA" id="ARBA00023125"/>
    </source>
</evidence>
<dbReference type="CDD" id="cd18793">
    <property type="entry name" value="SF2_C_SNF"/>
    <property type="match status" value="1"/>
</dbReference>
<dbReference type="PROSITE" id="PS51194">
    <property type="entry name" value="HELICASE_CTER"/>
    <property type="match status" value="1"/>
</dbReference>
<dbReference type="InterPro" id="IPR049730">
    <property type="entry name" value="SNF2/RAD54-like_C"/>
</dbReference>
<dbReference type="GO" id="GO:0005634">
    <property type="term" value="C:nucleus"/>
    <property type="evidence" value="ECO:0007669"/>
    <property type="project" value="UniProtKB-SubCell"/>
</dbReference>
<comment type="catalytic activity">
    <reaction evidence="16">
        <text>ATP + H2O = ADP + phosphate + H(+)</text>
        <dbReference type="Rhea" id="RHEA:13065"/>
        <dbReference type="ChEBI" id="CHEBI:15377"/>
        <dbReference type="ChEBI" id="CHEBI:15378"/>
        <dbReference type="ChEBI" id="CHEBI:30616"/>
        <dbReference type="ChEBI" id="CHEBI:43474"/>
        <dbReference type="ChEBI" id="CHEBI:456216"/>
        <dbReference type="EC" id="3.6.4.12"/>
    </reaction>
</comment>
<dbReference type="PROSITE" id="PS51192">
    <property type="entry name" value="HELICASE_ATP_BIND_1"/>
    <property type="match status" value="1"/>
</dbReference>
<dbReference type="Pfam" id="PF00271">
    <property type="entry name" value="Helicase_C"/>
    <property type="match status" value="1"/>
</dbReference>
<protein>
    <recommendedName>
        <fullName evidence="4">DNA helicase</fullName>
        <ecNumber evidence="4">3.6.4.12</ecNumber>
    </recommendedName>
    <alternativeName>
        <fullName evidence="15">X-linked nuclear protein</fullName>
    </alternativeName>
</protein>
<dbReference type="InterPro" id="IPR044574">
    <property type="entry name" value="ARIP4-like"/>
</dbReference>
<feature type="domain" description="Helicase ATP-binding" evidence="18">
    <location>
        <begin position="737"/>
        <end position="925"/>
    </location>
</feature>
<evidence type="ECO:0000256" key="2">
    <source>
        <dbReference type="ARBA" id="ARBA00004286"/>
    </source>
</evidence>
<dbReference type="GO" id="GO:0003677">
    <property type="term" value="F:DNA binding"/>
    <property type="evidence" value="ECO:0007669"/>
    <property type="project" value="UniProtKB-KW"/>
</dbReference>
<feature type="compositionally biased region" description="Polar residues" evidence="17">
    <location>
        <begin position="86"/>
        <end position="95"/>
    </location>
</feature>
<feature type="compositionally biased region" description="Acidic residues" evidence="17">
    <location>
        <begin position="463"/>
        <end position="475"/>
    </location>
</feature>
<evidence type="ECO:0000256" key="14">
    <source>
        <dbReference type="ARBA" id="ARBA00023242"/>
    </source>
</evidence>
<keyword evidence="13" id="KW-0234">DNA repair</keyword>
<name>A0AAU9EUM1_DROMD</name>
<gene>
    <name evidence="20" type="ORF">DMAD_08192</name>
</gene>
<feature type="compositionally biased region" description="Basic and acidic residues" evidence="17">
    <location>
        <begin position="200"/>
        <end position="214"/>
    </location>
</feature>
<feature type="compositionally biased region" description="Basic residues" evidence="17">
    <location>
        <begin position="638"/>
        <end position="648"/>
    </location>
</feature>
<feature type="domain" description="Helicase C-terminal" evidence="19">
    <location>
        <begin position="1158"/>
        <end position="1338"/>
    </location>
</feature>
<feature type="compositionally biased region" description="Polar residues" evidence="17">
    <location>
        <begin position="317"/>
        <end position="326"/>
    </location>
</feature>
<dbReference type="GO" id="GO:0140719">
    <property type="term" value="P:constitutive heterochromatin formation"/>
    <property type="evidence" value="ECO:0007669"/>
    <property type="project" value="UniProtKB-ARBA"/>
</dbReference>
<reference evidence="20 21" key="1">
    <citation type="submission" date="2024-02" db="EMBL/GenBank/DDBJ databases">
        <title>A chromosome-level genome assembly of Drosophila madeirensis, a fruit fly species endemic to Madeira island.</title>
        <authorList>
            <person name="Tomihara K."/>
            <person name="Llopart A."/>
            <person name="Yamamoto D."/>
        </authorList>
    </citation>
    <scope>NUCLEOTIDE SEQUENCE [LARGE SCALE GENOMIC DNA]</scope>
    <source>
        <strain evidence="20 21">RF1</strain>
    </source>
</reference>
<evidence type="ECO:0000259" key="19">
    <source>
        <dbReference type="PROSITE" id="PS51194"/>
    </source>
</evidence>
<evidence type="ECO:0000256" key="7">
    <source>
        <dbReference type="ARBA" id="ARBA00022741"/>
    </source>
</evidence>
<feature type="compositionally biased region" description="Basic and acidic residues" evidence="17">
    <location>
        <begin position="112"/>
        <end position="121"/>
    </location>
</feature>
<evidence type="ECO:0000259" key="18">
    <source>
        <dbReference type="PROSITE" id="PS51192"/>
    </source>
</evidence>
<dbReference type="FunFam" id="3.40.50.300:FF:001729">
    <property type="entry name" value="Transcriptional regulator ATRX homolog"/>
    <property type="match status" value="1"/>
</dbReference>
<organism evidence="20 21">
    <name type="scientific">Drosophila madeirensis</name>
    <name type="common">Fruit fly</name>
    <dbReference type="NCBI Taxonomy" id="30013"/>
    <lineage>
        <taxon>Eukaryota</taxon>
        <taxon>Metazoa</taxon>
        <taxon>Ecdysozoa</taxon>
        <taxon>Arthropoda</taxon>
        <taxon>Hexapoda</taxon>
        <taxon>Insecta</taxon>
        <taxon>Pterygota</taxon>
        <taxon>Neoptera</taxon>
        <taxon>Endopterygota</taxon>
        <taxon>Diptera</taxon>
        <taxon>Brachycera</taxon>
        <taxon>Muscomorpha</taxon>
        <taxon>Ephydroidea</taxon>
        <taxon>Drosophilidae</taxon>
        <taxon>Drosophila</taxon>
        <taxon>Sophophora</taxon>
    </lineage>
</organism>
<dbReference type="PANTHER" id="PTHR45797">
    <property type="entry name" value="RAD54-LIKE"/>
    <property type="match status" value="1"/>
</dbReference>
<sequence length="1564" mass="177271">MEREETKKMQEEEQREDLLNIVAARTLRLSMGKKKTNDCETNAGTALTAKQQAAVKVDTTSDCKSNQIKVKSTKNQSDNDVEAAESTATKEAISNSDKESTNDSASGTVVEESARVEATEVEKKACKIRIVPLEKLLAQQPKEQPKALPQRKSRNNTSIIELSDSDETDDGESIVVQNPLRRKAKANASATITVLSSSEEDSRPFKPSKTVEAKKRPKRNILSLFNSSAEESDSKHLQVSVNGKGKRPRIASSPEESDSRSEGTRTKKSLSLRKRKRSSHEAGSLTQLLRAAINGTEEQRSPKKSKRTEERVRHQVASASSQISNSEDNDGTKKENSRRKIATRQRSPKNRGLESDLSEDSNATGKEKTSKKIASECSTSLEESLPRLTRRKAINSSDKEIRQGSPTRLSKEKQPRTVAAQHQEQHRLKSCLVRLKRIKGSEAQKGPKPKLQAKPKPQAELEPQAEPEPQSEPEPEPEREREPTPQAEPEAEPSGTLKQRKHRMSTDSEEAATTSGTAAAKRQRRSTKKSAESEPDSDYEAAGAPEHADSDAQEEEEEEEYQVKSEEDEEAEEEAAQTSGSEVIPQRKRRGGVKKRDTDSDKGSSDFEPHEKSKKKRKRIKNNSSGDSDADGDEEKQKNKRKTIRKIIKSKDLDMTTKEAAKEEDDRRRRIEERQRVYNRIFDKSESVEISELVLDFDEDSKKALLQVDKGLLKKLKPHQVAGVKFMWDACFETLKDSEEKPGSGCILAHCMGLGKTLQVVTLSHTLLMNTRRTNVERVLVITPLSTVNNWAREFLYWMKFANRKDIEVYDISRYKDKPTRIFKLTEWFNEGGVCILGYDMYRILANEKARGLRKKQREQLQQALVEPGPDLVVCDEGHLLKNEKTSISKAVTRMRTKRRIVLTGTPLQNNLREYYCMIQFVKPSLLGTYKEYMNRFVNPISNGQYTDSTERDLRLMKHRSHILHTLLEGCIQRRDYSVLAPYLPPKHEYVIYTTLSELQQTLYGYYMTTYREQNSSDICGKGARLFQDFQDLRRIWTHPMNLRVNSDNVIAKRLLSNDDSDIEGFICDETEEEEAATNSSDSCESFKSDASMAGARKTTKKHKTRNRAAADSDSDFEMLPSGPLAQKDDPSEWWKPFVEERELNNVNHSPKLLILLRLLQQCEAIGDKLLVFSQSLQSLDVIEHFLSLVDSNTKNYEFEGDVGDFKGCWTNGKDYFRLDGSCSVEQREAMCKTFNNVTNLRARLFLISTRAGGLGINLVAANRVVIFDVSWNPSHDTQSIFRVYRFGQVKPCYIYRLIAMGTMEQKVYERQVAKQATAKRVIDEQQISRHYNQTDLTELYSYELKPTAEREMPLLPKDRLFAELLTEHDKLIFKYHEHDSLLEQEEHENLTEEERKSAWAEYEAEKTRTVQASQYMSYDRNAFGNQVMGQFGNASGSVTSNKIFGFRSDILLQLLNMKIAKDHPELTQNQVIQLVPTYLQQLYNEMNNGDPTMYKDLLNLHGNIIHPSGMYMNPLLYANQHPSAAGYNQGTGGVAAPGAAGAAAPPVVPAAPGFEPDKVYEID</sequence>
<accession>A0AAU9EUM1</accession>
<feature type="region of interest" description="Disordered" evidence="17">
    <location>
        <begin position="1074"/>
        <end position="1131"/>
    </location>
</feature>
<keyword evidence="6" id="KW-0597">Phosphoprotein</keyword>
<evidence type="ECO:0000256" key="17">
    <source>
        <dbReference type="SAM" id="MobiDB-lite"/>
    </source>
</evidence>
<feature type="compositionally biased region" description="Basic and acidic residues" evidence="17">
    <location>
        <begin position="297"/>
        <end position="313"/>
    </location>
</feature>
<evidence type="ECO:0000256" key="4">
    <source>
        <dbReference type="ARBA" id="ARBA00012551"/>
    </source>
</evidence>
<evidence type="ECO:0000313" key="21">
    <source>
        <dbReference type="Proteomes" id="UP001500889"/>
    </source>
</evidence>
<dbReference type="SUPFAM" id="SSF52540">
    <property type="entry name" value="P-loop containing nucleoside triphosphate hydrolases"/>
    <property type="match status" value="2"/>
</dbReference>
<keyword evidence="5" id="KW-0158">Chromosome</keyword>
<keyword evidence="14" id="KW-0539">Nucleus</keyword>
<feature type="compositionally biased region" description="Basic residues" evidence="17">
    <location>
        <begin position="612"/>
        <end position="621"/>
    </location>
</feature>
<dbReference type="GO" id="GO:0005524">
    <property type="term" value="F:ATP binding"/>
    <property type="evidence" value="ECO:0007669"/>
    <property type="project" value="UniProtKB-KW"/>
</dbReference>
<dbReference type="Pfam" id="PF00176">
    <property type="entry name" value="SNF2-rel_dom"/>
    <property type="match status" value="1"/>
</dbReference>
<dbReference type="EC" id="3.6.4.12" evidence="4"/>
<feature type="compositionally biased region" description="Polar residues" evidence="17">
    <location>
        <begin position="188"/>
        <end position="197"/>
    </location>
</feature>
<keyword evidence="21" id="KW-1185">Reference proteome</keyword>
<comment type="subcellular location">
    <subcellularLocation>
        <location evidence="2">Chromosome</location>
    </subcellularLocation>
    <subcellularLocation>
        <location evidence="1">Nucleus</location>
    </subcellularLocation>
</comment>
<evidence type="ECO:0000256" key="16">
    <source>
        <dbReference type="ARBA" id="ARBA00047995"/>
    </source>
</evidence>
<evidence type="ECO:0000256" key="3">
    <source>
        <dbReference type="ARBA" id="ARBA00007025"/>
    </source>
</evidence>
<evidence type="ECO:0000256" key="10">
    <source>
        <dbReference type="ARBA" id="ARBA00022806"/>
    </source>
</evidence>
<evidence type="ECO:0000256" key="13">
    <source>
        <dbReference type="ARBA" id="ARBA00023204"/>
    </source>
</evidence>
<evidence type="ECO:0000256" key="11">
    <source>
        <dbReference type="ARBA" id="ARBA00022840"/>
    </source>
</evidence>
<dbReference type="GO" id="GO:0016887">
    <property type="term" value="F:ATP hydrolysis activity"/>
    <property type="evidence" value="ECO:0007669"/>
    <property type="project" value="InterPro"/>
</dbReference>
<dbReference type="SMART" id="SM00487">
    <property type="entry name" value="DEXDc"/>
    <property type="match status" value="1"/>
</dbReference>
<feature type="compositionally biased region" description="Basic and acidic residues" evidence="17">
    <location>
        <begin position="594"/>
        <end position="611"/>
    </location>
</feature>
<keyword evidence="10" id="KW-0347">Helicase</keyword>
<evidence type="ECO:0000256" key="8">
    <source>
        <dbReference type="ARBA" id="ARBA00022763"/>
    </source>
</evidence>
<evidence type="ECO:0000256" key="6">
    <source>
        <dbReference type="ARBA" id="ARBA00022553"/>
    </source>
</evidence>
<feature type="compositionally biased region" description="Low complexity" evidence="17">
    <location>
        <begin position="511"/>
        <end position="520"/>
    </location>
</feature>
<dbReference type="InterPro" id="IPR014001">
    <property type="entry name" value="Helicase_ATP-bd"/>
</dbReference>
<dbReference type="GO" id="GO:0006281">
    <property type="term" value="P:DNA repair"/>
    <property type="evidence" value="ECO:0007669"/>
    <property type="project" value="UniProtKB-KW"/>
</dbReference>
<feature type="compositionally biased region" description="Acidic residues" evidence="17">
    <location>
        <begin position="551"/>
        <end position="575"/>
    </location>
</feature>
<dbReference type="GO" id="GO:0005694">
    <property type="term" value="C:chromosome"/>
    <property type="evidence" value="ECO:0007669"/>
    <property type="project" value="UniProtKB-SubCell"/>
</dbReference>
<dbReference type="CDD" id="cd18068">
    <property type="entry name" value="DEXHc_ATRX"/>
    <property type="match status" value="1"/>
</dbReference>
<feature type="compositionally biased region" description="Acidic residues" evidence="17">
    <location>
        <begin position="163"/>
        <end position="172"/>
    </location>
</feature>
<dbReference type="FunFam" id="3.40.50.10810:FF:000011">
    <property type="entry name" value="Transcriptional regulator ATRX homolog"/>
    <property type="match status" value="1"/>
</dbReference>